<feature type="region of interest" description="Disordered" evidence="1">
    <location>
        <begin position="85"/>
        <end position="106"/>
    </location>
</feature>
<sequence length="339" mass="37577">MISSPFMPTDEFQPVFFKQQNKSGQPKFARLRKIHGQTPPERLRKISEKERAQFPLQLSNFKQAPFNFTNQLSVALKINTTGSHHHHHQLHLTTPATSHPSNENNFDLQRENLKSLIRNEFHSGVRTILINSSRDFTIASTVRDRSSIRRELSMEKKSQQHPPKHIIMLQNMKQNLAGHYGITGPIEDNTSTESLPSIATVRMLDSSLLQRSPSNTGSPVTKSVKNDPVSSLTESPPRSFPVVESTFDSSLSQNSPRNATSSVTQGDTVSSFTESLPSSFPAASTLDSSLSQSLPSSIGPPGFSPPNDEVIAQLNDAQNFLALAELMELKQHISRSDTN</sequence>
<feature type="compositionally biased region" description="Low complexity" evidence="1">
    <location>
        <begin position="284"/>
        <end position="301"/>
    </location>
</feature>
<dbReference type="AlphaFoldDB" id="A0A0R3RL00"/>
<name>A0A0R3RL00_9BILA</name>
<dbReference type="Proteomes" id="UP000050640">
    <property type="component" value="Unplaced"/>
</dbReference>
<evidence type="ECO:0000256" key="1">
    <source>
        <dbReference type="SAM" id="MobiDB-lite"/>
    </source>
</evidence>
<reference evidence="3" key="1">
    <citation type="submission" date="2017-02" db="UniProtKB">
        <authorList>
            <consortium name="WormBaseParasite"/>
        </authorList>
    </citation>
    <scope>IDENTIFICATION</scope>
</reference>
<accession>A0A0R3RL00</accession>
<proteinExistence type="predicted"/>
<organism evidence="2 3">
    <name type="scientific">Elaeophora elaphi</name>
    <dbReference type="NCBI Taxonomy" id="1147741"/>
    <lineage>
        <taxon>Eukaryota</taxon>
        <taxon>Metazoa</taxon>
        <taxon>Ecdysozoa</taxon>
        <taxon>Nematoda</taxon>
        <taxon>Chromadorea</taxon>
        <taxon>Rhabditida</taxon>
        <taxon>Spirurina</taxon>
        <taxon>Spiruromorpha</taxon>
        <taxon>Filarioidea</taxon>
        <taxon>Onchocercidae</taxon>
        <taxon>Elaeophora</taxon>
    </lineage>
</organism>
<feature type="compositionally biased region" description="Polar residues" evidence="1">
    <location>
        <begin position="94"/>
        <end position="106"/>
    </location>
</feature>
<protein>
    <submittedName>
        <fullName evidence="3">TORC_N domain-containing protein</fullName>
    </submittedName>
</protein>
<dbReference type="WBParaSite" id="EEL_0000215901-mRNA-1">
    <property type="protein sequence ID" value="EEL_0000215901-mRNA-1"/>
    <property type="gene ID" value="EEL_0000215901"/>
</dbReference>
<feature type="compositionally biased region" description="Polar residues" evidence="1">
    <location>
        <begin position="209"/>
        <end position="236"/>
    </location>
</feature>
<feature type="compositionally biased region" description="Polar residues" evidence="1">
    <location>
        <begin position="246"/>
        <end position="282"/>
    </location>
</feature>
<evidence type="ECO:0000313" key="2">
    <source>
        <dbReference type="Proteomes" id="UP000050640"/>
    </source>
</evidence>
<evidence type="ECO:0000313" key="3">
    <source>
        <dbReference type="WBParaSite" id="EEL_0000215901-mRNA-1"/>
    </source>
</evidence>
<keyword evidence="2" id="KW-1185">Reference proteome</keyword>
<feature type="region of interest" description="Disordered" evidence="1">
    <location>
        <begin position="209"/>
        <end position="309"/>
    </location>
</feature>